<comment type="caution">
    <text evidence="2">The sequence shown here is derived from an EMBL/GenBank/DDBJ whole genome shotgun (WGS) entry which is preliminary data.</text>
</comment>
<feature type="transmembrane region" description="Helical" evidence="1">
    <location>
        <begin position="179"/>
        <end position="207"/>
    </location>
</feature>
<keyword evidence="1" id="KW-1133">Transmembrane helix</keyword>
<evidence type="ECO:0000313" key="2">
    <source>
        <dbReference type="EMBL" id="TRW43720.1"/>
    </source>
</evidence>
<name>A0A552WLT5_9MICO</name>
<evidence type="ECO:0000256" key="1">
    <source>
        <dbReference type="SAM" id="Phobius"/>
    </source>
</evidence>
<feature type="transmembrane region" description="Helical" evidence="1">
    <location>
        <begin position="20"/>
        <end position="44"/>
    </location>
</feature>
<dbReference type="EMBL" id="VJXR01000068">
    <property type="protein sequence ID" value="TRW43720.1"/>
    <property type="molecule type" value="Genomic_DNA"/>
</dbReference>
<protein>
    <submittedName>
        <fullName evidence="2">Uncharacterized protein</fullName>
    </submittedName>
</protein>
<feature type="transmembrane region" description="Helical" evidence="1">
    <location>
        <begin position="80"/>
        <end position="100"/>
    </location>
</feature>
<gene>
    <name evidence="2" type="ORF">FJ693_16535</name>
</gene>
<feature type="transmembrane region" description="Helical" evidence="1">
    <location>
        <begin position="228"/>
        <end position="250"/>
    </location>
</feature>
<dbReference type="RefSeq" id="WP_143419564.1">
    <property type="nucleotide sequence ID" value="NZ_VJXR01000068.1"/>
</dbReference>
<dbReference type="AlphaFoldDB" id="A0A552WLT5"/>
<keyword evidence="3" id="KW-1185">Reference proteome</keyword>
<organism evidence="2 3">
    <name type="scientific">Georgenia yuyongxinii</name>
    <dbReference type="NCBI Taxonomy" id="2589797"/>
    <lineage>
        <taxon>Bacteria</taxon>
        <taxon>Bacillati</taxon>
        <taxon>Actinomycetota</taxon>
        <taxon>Actinomycetes</taxon>
        <taxon>Micrococcales</taxon>
        <taxon>Bogoriellaceae</taxon>
        <taxon>Georgenia</taxon>
    </lineage>
</organism>
<accession>A0A552WLT5</accession>
<keyword evidence="1" id="KW-0812">Transmembrane</keyword>
<proteinExistence type="predicted"/>
<keyword evidence="1" id="KW-0472">Membrane</keyword>
<feature type="transmembrane region" description="Helical" evidence="1">
    <location>
        <begin position="143"/>
        <end position="164"/>
    </location>
</feature>
<dbReference type="Proteomes" id="UP000318693">
    <property type="component" value="Unassembled WGS sequence"/>
</dbReference>
<reference evidence="2 3" key="1">
    <citation type="submission" date="2019-07" db="EMBL/GenBank/DDBJ databases">
        <title>Georgenia wutianyii sp. nov. and Georgenia *** sp. nov. isolated from plateau pika (Ochotona curzoniae) in the Qinghai-Tibet plateau of China.</title>
        <authorList>
            <person name="Tian Z."/>
        </authorList>
    </citation>
    <scope>NUCLEOTIDE SEQUENCE [LARGE SCALE GENOMIC DNA]</scope>
    <source>
        <strain evidence="2 3">Z446</strain>
    </source>
</reference>
<feature type="transmembrane region" description="Helical" evidence="1">
    <location>
        <begin position="112"/>
        <end position="131"/>
    </location>
</feature>
<sequence>MSLVKELPPDGGPQARPTAASFWRTLAAGALGGGLAGLLVGGVLGRLVMRVLAVTSPSTARGQMTDDLARVGEISLRGTITLFVTTIALGAIAGLIYLWVRRVLPPSRRARSGLFALFTGSIGGAFFVHDHPSFDFSALRPEWLAVVTFVAIPAGFGLLAPAVIDRLDAPGGWARRAPVWLVLVAGAAALHATLVFVALPLAAAFGLSRSEAVLRVWRSDGITVAGRILFVLLVVWGLYGITADVVSIATDTPSTWPLHP</sequence>
<evidence type="ECO:0000313" key="3">
    <source>
        <dbReference type="Proteomes" id="UP000318693"/>
    </source>
</evidence>